<evidence type="ECO:0000256" key="4">
    <source>
        <dbReference type="ARBA" id="ARBA00022723"/>
    </source>
</evidence>
<feature type="binding site" evidence="12">
    <location>
        <position position="285"/>
    </location>
    <ligand>
        <name>[4Fe-4S] cluster</name>
        <dbReference type="ChEBI" id="CHEBI:49883"/>
        <label>2</label>
        <note>4Fe-4S-substrate</note>
    </ligand>
</feature>
<dbReference type="EC" id="4.1.99.22" evidence="1 12"/>
<dbReference type="NCBIfam" id="NF001199">
    <property type="entry name" value="PRK00164.2-1"/>
    <property type="match status" value="1"/>
</dbReference>
<dbReference type="Proteomes" id="UP001235840">
    <property type="component" value="Unassembled WGS sequence"/>
</dbReference>
<dbReference type="Pfam" id="PF04055">
    <property type="entry name" value="Radical_SAM"/>
    <property type="match status" value="1"/>
</dbReference>
<dbReference type="SFLD" id="SFLDG01383">
    <property type="entry name" value="cyclic_pyranopterin_phosphate"/>
    <property type="match status" value="1"/>
</dbReference>
<evidence type="ECO:0000256" key="13">
    <source>
        <dbReference type="SAM" id="MobiDB-lite"/>
    </source>
</evidence>
<keyword evidence="3 12" id="KW-0949">S-adenosyl-L-methionine</keyword>
<dbReference type="EMBL" id="JAUSTY010000018">
    <property type="protein sequence ID" value="MDQ0167660.1"/>
    <property type="molecule type" value="Genomic_DNA"/>
</dbReference>
<keyword evidence="4 12" id="KW-0479">Metal-binding</keyword>
<feature type="binding site" evidence="12">
    <location>
        <position position="52"/>
    </location>
    <ligand>
        <name>[4Fe-4S] cluster</name>
        <dbReference type="ChEBI" id="CHEBI:49883"/>
        <label>1</label>
        <note>4Fe-4S-S-AdoMet</note>
    </ligand>
</feature>
<comment type="pathway">
    <text evidence="12">Cofactor biosynthesis; molybdopterin biosynthesis.</text>
</comment>
<dbReference type="InterPro" id="IPR000385">
    <property type="entry name" value="MoaA_NifB_PqqE_Fe-S-bd_CS"/>
</dbReference>
<keyword evidence="6 12" id="KW-0408">Iron</keyword>
<feature type="binding site" evidence="12">
    <location>
        <position position="54"/>
    </location>
    <ligand>
        <name>S-adenosyl-L-methionine</name>
        <dbReference type="ChEBI" id="CHEBI:59789"/>
    </ligand>
</feature>
<reference evidence="15 16" key="1">
    <citation type="submission" date="2023-07" db="EMBL/GenBank/DDBJ databases">
        <title>Genomic Encyclopedia of Type Strains, Phase IV (KMG-IV): sequencing the most valuable type-strain genomes for metagenomic binning, comparative biology and taxonomic classification.</title>
        <authorList>
            <person name="Goeker M."/>
        </authorList>
    </citation>
    <scope>NUCLEOTIDE SEQUENCE [LARGE SCALE GENOMIC DNA]</scope>
    <source>
        <strain evidence="15 16">DSM 12751</strain>
    </source>
</reference>
<feature type="binding site" evidence="12">
    <location>
        <position position="55"/>
    </location>
    <ligand>
        <name>[4Fe-4S] cluster</name>
        <dbReference type="ChEBI" id="CHEBI:49883"/>
        <label>1</label>
        <note>4Fe-4S-S-AdoMet</note>
    </ligand>
</feature>
<feature type="binding site" evidence="12">
    <location>
        <position position="187"/>
    </location>
    <ligand>
        <name>GTP</name>
        <dbReference type="ChEBI" id="CHEBI:37565"/>
    </ligand>
</feature>
<protein>
    <recommendedName>
        <fullName evidence="1 12">GTP 3',8-cyclase</fullName>
        <ecNumber evidence="1 12">4.1.99.22</ecNumber>
    </recommendedName>
    <alternativeName>
        <fullName evidence="12">Molybdenum cofactor biosynthesis protein A</fullName>
    </alternativeName>
</protein>
<dbReference type="PROSITE" id="PS51918">
    <property type="entry name" value="RADICAL_SAM"/>
    <property type="match status" value="1"/>
</dbReference>
<sequence>MTMNSEDKHSTMQRAHMDTNPNTEAGASVVDQLGRPLRDLRISVTDQCNFRCRYCMPEEIFGADYPFLQEDKLLSFDEIERLARLFVSIGVKKLRITGGEPLLRRNLPQLIQQLASIQGVEDIALTTNGSLLKRHAHDLKKAGLQRVAVSLDSLNDKTFGAINGRGFKTKPVLEGIEAAKEAGLQVKVNMVVQRGVNDQDILPMAHYFFEKGHILRFIEFMDVGNANKWRLDQVVPSKEIQEMIHKELPLEPLESNYTGEVAKRYRYKGTDKEVGFISSVTQTFCSTCTRARISADGTLYTCLFASQGTDLREQLRSDTSDQKLISFIQTTWNKREDRYSELRSNDTIKKDRKVEMSHIGG</sequence>
<accession>A0ABT9W3G5</accession>
<feature type="binding site" evidence="12">
    <location>
        <begin position="290"/>
        <end position="292"/>
    </location>
    <ligand>
        <name>GTP</name>
        <dbReference type="ChEBI" id="CHEBI:37565"/>
    </ligand>
</feature>
<feature type="domain" description="Radical SAM core" evidence="14">
    <location>
        <begin position="32"/>
        <end position="251"/>
    </location>
</feature>
<dbReference type="SMART" id="SM00729">
    <property type="entry name" value="Elp3"/>
    <property type="match status" value="1"/>
</dbReference>
<dbReference type="SFLD" id="SFLDG01386">
    <property type="entry name" value="main_SPASM_domain-containing"/>
    <property type="match status" value="1"/>
</dbReference>
<dbReference type="InterPro" id="IPR013785">
    <property type="entry name" value="Aldolase_TIM"/>
</dbReference>
<keyword evidence="8 12" id="KW-0342">GTP-binding</keyword>
<dbReference type="Gene3D" id="3.20.20.70">
    <property type="entry name" value="Aldolase class I"/>
    <property type="match status" value="1"/>
</dbReference>
<comment type="caution">
    <text evidence="15">The sequence shown here is derived from an EMBL/GenBank/DDBJ whole genome shotgun (WGS) entry which is preliminary data.</text>
</comment>
<keyword evidence="10 12" id="KW-0456">Lyase</keyword>
<dbReference type="HAMAP" id="MF_01225_B">
    <property type="entry name" value="MoaA_B"/>
    <property type="match status" value="1"/>
</dbReference>
<dbReference type="PROSITE" id="PS01305">
    <property type="entry name" value="MOAA_NIFB_PQQE"/>
    <property type="match status" value="1"/>
</dbReference>
<dbReference type="SFLD" id="SFLDG01067">
    <property type="entry name" value="SPASM/twitch_domain_containing"/>
    <property type="match status" value="1"/>
</dbReference>
<dbReference type="InterPro" id="IPR006638">
    <property type="entry name" value="Elp3/MiaA/NifB-like_rSAM"/>
</dbReference>
<dbReference type="InterPro" id="IPR007197">
    <property type="entry name" value="rSAM"/>
</dbReference>
<feature type="binding site" evidence="12">
    <location>
        <position position="221"/>
    </location>
    <ligand>
        <name>S-adenosyl-L-methionine</name>
        <dbReference type="ChEBI" id="CHEBI:59789"/>
    </ligand>
</feature>
<evidence type="ECO:0000256" key="2">
    <source>
        <dbReference type="ARBA" id="ARBA00022485"/>
    </source>
</evidence>
<feature type="compositionally biased region" description="Basic and acidic residues" evidence="13">
    <location>
        <begin position="1"/>
        <end position="10"/>
    </location>
</feature>
<feature type="binding site" evidence="12">
    <location>
        <position position="150"/>
    </location>
    <ligand>
        <name>S-adenosyl-L-methionine</name>
        <dbReference type="ChEBI" id="CHEBI:59789"/>
    </ligand>
</feature>
<dbReference type="InterPro" id="IPR013483">
    <property type="entry name" value="MoaA"/>
</dbReference>
<comment type="subunit">
    <text evidence="12">Monomer and homodimer.</text>
</comment>
<evidence type="ECO:0000256" key="7">
    <source>
        <dbReference type="ARBA" id="ARBA00023014"/>
    </source>
</evidence>
<gene>
    <name evidence="12" type="primary">moaA</name>
    <name evidence="15" type="ORF">J2S11_003587</name>
</gene>
<proteinExistence type="inferred from homology"/>
<comment type="catalytic activity">
    <reaction evidence="11 12">
        <text>GTP + AH2 + S-adenosyl-L-methionine = (8S)-3',8-cyclo-7,8-dihydroguanosine 5'-triphosphate + 5'-deoxyadenosine + L-methionine + A + H(+)</text>
        <dbReference type="Rhea" id="RHEA:49576"/>
        <dbReference type="ChEBI" id="CHEBI:13193"/>
        <dbReference type="ChEBI" id="CHEBI:15378"/>
        <dbReference type="ChEBI" id="CHEBI:17319"/>
        <dbReference type="ChEBI" id="CHEBI:17499"/>
        <dbReference type="ChEBI" id="CHEBI:37565"/>
        <dbReference type="ChEBI" id="CHEBI:57844"/>
        <dbReference type="ChEBI" id="CHEBI:59789"/>
        <dbReference type="ChEBI" id="CHEBI:131766"/>
        <dbReference type="EC" id="4.1.99.22"/>
    </reaction>
</comment>
<dbReference type="NCBIfam" id="TIGR02666">
    <property type="entry name" value="moaA"/>
    <property type="match status" value="1"/>
</dbReference>
<evidence type="ECO:0000256" key="11">
    <source>
        <dbReference type="ARBA" id="ARBA00048697"/>
    </source>
</evidence>
<evidence type="ECO:0000313" key="16">
    <source>
        <dbReference type="Proteomes" id="UP001235840"/>
    </source>
</evidence>
<keyword evidence="16" id="KW-1185">Reference proteome</keyword>
<comment type="function">
    <text evidence="12">Catalyzes the cyclization of GTP to (8S)-3',8-cyclo-7,8-dihydroguanosine 5'-triphosphate.</text>
</comment>
<dbReference type="InterPro" id="IPR040064">
    <property type="entry name" value="MoaA-like"/>
</dbReference>
<evidence type="ECO:0000256" key="10">
    <source>
        <dbReference type="ARBA" id="ARBA00023239"/>
    </source>
</evidence>
<dbReference type="InterPro" id="IPR058240">
    <property type="entry name" value="rSAM_sf"/>
</dbReference>
<feature type="binding site" evidence="12">
    <location>
        <position position="126"/>
    </location>
    <ligand>
        <name>GTP</name>
        <dbReference type="ChEBI" id="CHEBI:37565"/>
    </ligand>
</feature>
<dbReference type="SUPFAM" id="SSF102114">
    <property type="entry name" value="Radical SAM enzymes"/>
    <property type="match status" value="1"/>
</dbReference>
<evidence type="ECO:0000256" key="9">
    <source>
        <dbReference type="ARBA" id="ARBA00023150"/>
    </source>
</evidence>
<dbReference type="PANTHER" id="PTHR22960:SF0">
    <property type="entry name" value="MOLYBDENUM COFACTOR BIOSYNTHESIS PROTEIN 1"/>
    <property type="match status" value="1"/>
</dbReference>
<evidence type="ECO:0000259" key="14">
    <source>
        <dbReference type="PROSITE" id="PS51918"/>
    </source>
</evidence>
<keyword evidence="2 12" id="KW-0004">4Fe-4S</keyword>
<feature type="binding site" evidence="12">
    <location>
        <position position="41"/>
    </location>
    <ligand>
        <name>GTP</name>
        <dbReference type="ChEBI" id="CHEBI:37565"/>
    </ligand>
</feature>
<evidence type="ECO:0000256" key="6">
    <source>
        <dbReference type="ARBA" id="ARBA00023004"/>
    </source>
</evidence>
<keyword evidence="9 12" id="KW-0501">Molybdenum cofactor biosynthesis</keyword>
<evidence type="ECO:0000256" key="12">
    <source>
        <dbReference type="HAMAP-Rule" id="MF_01225"/>
    </source>
</evidence>
<feature type="binding site" evidence="12">
    <location>
        <position position="302"/>
    </location>
    <ligand>
        <name>[4Fe-4S] cluster</name>
        <dbReference type="ChEBI" id="CHEBI:49883"/>
        <label>2</label>
        <note>4Fe-4S-substrate</note>
    </ligand>
</feature>
<keyword evidence="7 12" id="KW-0411">Iron-sulfur</keyword>
<dbReference type="InterPro" id="IPR050105">
    <property type="entry name" value="MoCo_biosynth_MoaA/MoaC"/>
</dbReference>
<dbReference type="PANTHER" id="PTHR22960">
    <property type="entry name" value="MOLYBDOPTERIN COFACTOR SYNTHESIS PROTEIN A"/>
    <property type="match status" value="1"/>
</dbReference>
<dbReference type="CDD" id="cd21117">
    <property type="entry name" value="Twitch_MoaA"/>
    <property type="match status" value="1"/>
</dbReference>
<name>A0ABT9W3G5_9BACI</name>
<feature type="binding site" evidence="12">
    <location>
        <position position="99"/>
    </location>
    <ligand>
        <name>S-adenosyl-L-methionine</name>
        <dbReference type="ChEBI" id="CHEBI:59789"/>
    </ligand>
</feature>
<organism evidence="15 16">
    <name type="scientific">Caldalkalibacillus horti</name>
    <dbReference type="NCBI Taxonomy" id="77523"/>
    <lineage>
        <taxon>Bacteria</taxon>
        <taxon>Bacillati</taxon>
        <taxon>Bacillota</taxon>
        <taxon>Bacilli</taxon>
        <taxon>Bacillales</taxon>
        <taxon>Bacillaceae</taxon>
        <taxon>Caldalkalibacillus</taxon>
    </lineage>
</organism>
<comment type="similarity">
    <text evidence="12">Belongs to the radical SAM superfamily. MoaA family.</text>
</comment>
<dbReference type="InterPro" id="IPR010505">
    <property type="entry name" value="MoaA_twitch"/>
</dbReference>
<feature type="region of interest" description="Disordered" evidence="13">
    <location>
        <begin position="1"/>
        <end position="26"/>
    </location>
</feature>
<evidence type="ECO:0000256" key="1">
    <source>
        <dbReference type="ARBA" id="ARBA00012167"/>
    </source>
</evidence>
<dbReference type="CDD" id="cd01335">
    <property type="entry name" value="Radical_SAM"/>
    <property type="match status" value="1"/>
</dbReference>
<comment type="cofactor">
    <cofactor evidence="12">
        <name>[4Fe-4S] cluster</name>
        <dbReference type="ChEBI" id="CHEBI:49883"/>
    </cofactor>
    <text evidence="12">Binds 2 [4Fe-4S] clusters. Binds 1 [4Fe-4S] cluster coordinated with 3 cysteines and an exchangeable S-adenosyl-L-methionine and 1 [4Fe-4S] cluster coordinated with 3 cysteines and the GTP-derived substrate.</text>
</comment>
<feature type="binding site" evidence="12">
    <location>
        <position position="288"/>
    </location>
    <ligand>
        <name>[4Fe-4S] cluster</name>
        <dbReference type="ChEBI" id="CHEBI:49883"/>
        <label>2</label>
        <note>4Fe-4S-substrate</note>
    </ligand>
</feature>
<evidence type="ECO:0000256" key="5">
    <source>
        <dbReference type="ARBA" id="ARBA00022741"/>
    </source>
</evidence>
<keyword evidence="5 12" id="KW-0547">Nucleotide-binding</keyword>
<feature type="binding site" evidence="12">
    <location>
        <position position="48"/>
    </location>
    <ligand>
        <name>[4Fe-4S] cluster</name>
        <dbReference type="ChEBI" id="CHEBI:49883"/>
        <label>1</label>
        <note>4Fe-4S-S-AdoMet</note>
    </ligand>
</feature>
<feature type="binding site" evidence="12">
    <location>
        <position position="95"/>
    </location>
    <ligand>
        <name>GTP</name>
        <dbReference type="ChEBI" id="CHEBI:37565"/>
    </ligand>
</feature>
<dbReference type="SFLD" id="SFLDS00029">
    <property type="entry name" value="Radical_SAM"/>
    <property type="match status" value="1"/>
</dbReference>
<evidence type="ECO:0000313" key="15">
    <source>
        <dbReference type="EMBL" id="MDQ0167660.1"/>
    </source>
</evidence>
<dbReference type="Pfam" id="PF06463">
    <property type="entry name" value="Mob_synth_C"/>
    <property type="match status" value="1"/>
</dbReference>
<evidence type="ECO:0000256" key="8">
    <source>
        <dbReference type="ARBA" id="ARBA00023134"/>
    </source>
</evidence>
<evidence type="ECO:0000256" key="3">
    <source>
        <dbReference type="ARBA" id="ARBA00022691"/>
    </source>
</evidence>